<dbReference type="EMBL" id="BDRX01000015">
    <property type="protein sequence ID" value="GBF90255.1"/>
    <property type="molecule type" value="Genomic_DNA"/>
</dbReference>
<dbReference type="GO" id="GO:0009328">
    <property type="term" value="C:phenylalanine-tRNA ligase complex"/>
    <property type="evidence" value="ECO:0007669"/>
    <property type="project" value="TreeGrafter"/>
</dbReference>
<evidence type="ECO:0000256" key="5">
    <source>
        <dbReference type="ARBA" id="ARBA00023146"/>
    </source>
</evidence>
<dbReference type="InterPro" id="IPR045864">
    <property type="entry name" value="aa-tRNA-synth_II/BPL/LPL"/>
</dbReference>
<dbReference type="InterPro" id="IPR040724">
    <property type="entry name" value="PheRS_DBD1"/>
</dbReference>
<dbReference type="Gene3D" id="3.30.1370.240">
    <property type="match status" value="1"/>
</dbReference>
<dbReference type="SUPFAM" id="SSF55681">
    <property type="entry name" value="Class II aaRS and biotin synthetases"/>
    <property type="match status" value="1"/>
</dbReference>
<dbReference type="FunCoup" id="A0A2V0NZL4">
    <property type="interactions" value="2254"/>
</dbReference>
<dbReference type="InterPro" id="IPR002319">
    <property type="entry name" value="Phenylalanyl-tRNA_Synthase"/>
</dbReference>
<evidence type="ECO:0000313" key="10">
    <source>
        <dbReference type="Proteomes" id="UP000247498"/>
    </source>
</evidence>
<dbReference type="GO" id="GO:0006432">
    <property type="term" value="P:phenylalanyl-tRNA aminoacylation"/>
    <property type="evidence" value="ECO:0007669"/>
    <property type="project" value="TreeGrafter"/>
</dbReference>
<gene>
    <name evidence="9" type="ORF">Rsub_03388</name>
</gene>
<protein>
    <submittedName>
        <fullName evidence="9">Uncharacterized protein</fullName>
    </submittedName>
</protein>
<evidence type="ECO:0000259" key="8">
    <source>
        <dbReference type="Pfam" id="PF18553"/>
    </source>
</evidence>
<dbReference type="Gene3D" id="1.10.10.2320">
    <property type="match status" value="1"/>
</dbReference>
<dbReference type="InParanoid" id="A0A2V0NZL4"/>
<dbReference type="Gene3D" id="3.30.930.10">
    <property type="entry name" value="Bira Bifunctional Protein, Domain 2"/>
    <property type="match status" value="1"/>
</dbReference>
<name>A0A2V0NZL4_9CHLO</name>
<keyword evidence="4" id="KW-0648">Protein biosynthesis</keyword>
<dbReference type="AlphaFoldDB" id="A0A2V0NZL4"/>
<evidence type="ECO:0000256" key="1">
    <source>
        <dbReference type="ARBA" id="ARBA00022598"/>
    </source>
</evidence>
<dbReference type="Pfam" id="PF01409">
    <property type="entry name" value="tRNA-synt_2d"/>
    <property type="match status" value="1"/>
</dbReference>
<feature type="domain" description="PheRS DNA binding" evidence="7">
    <location>
        <begin position="3"/>
        <end position="58"/>
    </location>
</feature>
<dbReference type="Pfam" id="PF18553">
    <property type="entry name" value="PheRS_DBD3"/>
    <property type="match status" value="1"/>
</dbReference>
<dbReference type="GO" id="GO:0004826">
    <property type="term" value="F:phenylalanine-tRNA ligase activity"/>
    <property type="evidence" value="ECO:0007669"/>
    <property type="project" value="TreeGrafter"/>
</dbReference>
<proteinExistence type="predicted"/>
<evidence type="ECO:0000256" key="3">
    <source>
        <dbReference type="ARBA" id="ARBA00022840"/>
    </source>
</evidence>
<dbReference type="PANTHER" id="PTHR11538">
    <property type="entry name" value="PHENYLALANYL-TRNA SYNTHETASE"/>
    <property type="match status" value="1"/>
</dbReference>
<accession>A0A2V0NZL4</accession>
<keyword evidence="3" id="KW-0067">ATP-binding</keyword>
<feature type="domain" description="PheRS DNA binding" evidence="8">
    <location>
        <begin position="74"/>
        <end position="133"/>
    </location>
</feature>
<keyword evidence="2" id="KW-0547">Nucleotide-binding</keyword>
<dbReference type="Proteomes" id="UP000247498">
    <property type="component" value="Unassembled WGS sequence"/>
</dbReference>
<evidence type="ECO:0000259" key="7">
    <source>
        <dbReference type="Pfam" id="PF18552"/>
    </source>
</evidence>
<feature type="domain" description="Phenylalanyl-tRNA synthetase" evidence="6">
    <location>
        <begin position="186"/>
        <end position="260"/>
    </location>
</feature>
<sequence length="292" mass="32094">MAAADIEAALLKQLGADGAIADSWDFAAANGWEHGAVVGVIKSLEAAEMLTTKDITHSSYTVRPEAEPYATQGSPEAQVFAAVPPGGISLAALKEAVAGDAGEIGFRQAMQMRWVATDKSSGEPLVVRRVEAVEDAVKEQLKTLLEGGQLPQADLEALCKKRKFLQYSTWKTFGLGTWREADFKAYNFEALGLPYSGGALHPLLKVRTQYRRIFTSMGFEEMPTNNYVESSFWNFDALFQPQQHPARDAHDTFFLTAPATSDGFPEDYLKRVKEVHEHGGYGSAGYGYCWKR</sequence>
<dbReference type="GO" id="GO:0005829">
    <property type="term" value="C:cytosol"/>
    <property type="evidence" value="ECO:0007669"/>
    <property type="project" value="TreeGrafter"/>
</dbReference>
<dbReference type="Gene3D" id="1.10.10.2330">
    <property type="match status" value="1"/>
</dbReference>
<evidence type="ECO:0000256" key="4">
    <source>
        <dbReference type="ARBA" id="ARBA00022917"/>
    </source>
</evidence>
<keyword evidence="5" id="KW-0030">Aminoacyl-tRNA synthetase</keyword>
<evidence type="ECO:0000313" key="9">
    <source>
        <dbReference type="EMBL" id="GBF90255.1"/>
    </source>
</evidence>
<dbReference type="PANTHER" id="PTHR11538:SF40">
    <property type="entry name" value="PHENYLALANINE--TRNA LIGASE ALPHA SUBUNIT"/>
    <property type="match status" value="1"/>
</dbReference>
<dbReference type="GO" id="GO:0000049">
    <property type="term" value="F:tRNA binding"/>
    <property type="evidence" value="ECO:0007669"/>
    <property type="project" value="InterPro"/>
</dbReference>
<evidence type="ECO:0000259" key="6">
    <source>
        <dbReference type="Pfam" id="PF01409"/>
    </source>
</evidence>
<comment type="caution">
    <text evidence="9">The sequence shown here is derived from an EMBL/GenBank/DDBJ whole genome shotgun (WGS) entry which is preliminary data.</text>
</comment>
<keyword evidence="1" id="KW-0436">Ligase</keyword>
<organism evidence="9 10">
    <name type="scientific">Raphidocelis subcapitata</name>
    <dbReference type="NCBI Taxonomy" id="307507"/>
    <lineage>
        <taxon>Eukaryota</taxon>
        <taxon>Viridiplantae</taxon>
        <taxon>Chlorophyta</taxon>
        <taxon>core chlorophytes</taxon>
        <taxon>Chlorophyceae</taxon>
        <taxon>CS clade</taxon>
        <taxon>Sphaeropleales</taxon>
        <taxon>Selenastraceae</taxon>
        <taxon>Raphidocelis</taxon>
    </lineage>
</organism>
<dbReference type="Pfam" id="PF18552">
    <property type="entry name" value="PheRS_DBD1"/>
    <property type="match status" value="1"/>
</dbReference>
<dbReference type="STRING" id="307507.A0A2V0NZL4"/>
<keyword evidence="10" id="KW-1185">Reference proteome</keyword>
<dbReference type="GO" id="GO:0005524">
    <property type="term" value="F:ATP binding"/>
    <property type="evidence" value="ECO:0007669"/>
    <property type="project" value="UniProtKB-KW"/>
</dbReference>
<evidence type="ECO:0000256" key="2">
    <source>
        <dbReference type="ARBA" id="ARBA00022741"/>
    </source>
</evidence>
<dbReference type="OrthoDB" id="238316at2759"/>
<dbReference type="InterPro" id="IPR040725">
    <property type="entry name" value="PheRS_DBD3"/>
</dbReference>
<reference evidence="9 10" key="1">
    <citation type="journal article" date="2018" name="Sci. Rep.">
        <title>Raphidocelis subcapitata (=Pseudokirchneriella subcapitata) provides an insight into genome evolution and environmental adaptations in the Sphaeropleales.</title>
        <authorList>
            <person name="Suzuki S."/>
            <person name="Yamaguchi H."/>
            <person name="Nakajima N."/>
            <person name="Kawachi M."/>
        </authorList>
    </citation>
    <scope>NUCLEOTIDE SEQUENCE [LARGE SCALE GENOMIC DNA]</scope>
    <source>
        <strain evidence="9 10">NIES-35</strain>
    </source>
</reference>